<dbReference type="Proteomes" id="UP000516446">
    <property type="component" value="Chromosome"/>
</dbReference>
<accession>A0A7H1MMD1</accession>
<evidence type="ECO:0000313" key="1">
    <source>
        <dbReference type="EMBL" id="QNT64617.1"/>
    </source>
</evidence>
<reference evidence="1 2" key="1">
    <citation type="submission" date="2019-08" db="EMBL/GenBank/DDBJ databases">
        <authorList>
            <person name="Chang H.C."/>
            <person name="Mun S.Y."/>
        </authorList>
    </citation>
    <scope>NUCLEOTIDE SEQUENCE [LARGE SCALE GENOMIC DNA]</scope>
    <source>
        <strain evidence="1 2">SK</strain>
    </source>
</reference>
<sequence length="83" mass="9463">MQEYIAVSEPNDGGHILIAPVKQPDQPITWGRLAMLLKDDVTYQLLFDQNRAYFENSNFKNVLVGFRKEADAAVLLEILNQLN</sequence>
<gene>
    <name evidence="1" type="ORF">FY536_04790</name>
</gene>
<proteinExistence type="predicted"/>
<dbReference type="RefSeq" id="WP_006844951.1">
    <property type="nucleotide sequence ID" value="NZ_CP026847.1"/>
</dbReference>
<dbReference type="EMBL" id="CP043431">
    <property type="protein sequence ID" value="QNT64617.1"/>
    <property type="molecule type" value="Genomic_DNA"/>
</dbReference>
<dbReference type="AlphaFoldDB" id="A0A7H1MMD1"/>
<evidence type="ECO:0000313" key="2">
    <source>
        <dbReference type="Proteomes" id="UP000516446"/>
    </source>
</evidence>
<organism evidence="1 2">
    <name type="scientific">Weissella koreensis</name>
    <dbReference type="NCBI Taxonomy" id="165096"/>
    <lineage>
        <taxon>Bacteria</taxon>
        <taxon>Bacillati</taxon>
        <taxon>Bacillota</taxon>
        <taxon>Bacilli</taxon>
        <taxon>Lactobacillales</taxon>
        <taxon>Lactobacillaceae</taxon>
        <taxon>Weissella</taxon>
    </lineage>
</organism>
<protein>
    <submittedName>
        <fullName evidence="1">Uncharacterized protein</fullName>
    </submittedName>
</protein>
<name>A0A7H1MMD1_9LACO</name>
<keyword evidence="2" id="KW-1185">Reference proteome</keyword>